<keyword evidence="2" id="KW-1185">Reference proteome</keyword>
<keyword evidence="1" id="KW-0808">Transferase</keyword>
<name>A0AAV9RAN3_9TELE</name>
<gene>
    <name evidence="1" type="primary">MAST3_1</name>
    <name evidence="1" type="ORF">CRENBAI_000926</name>
</gene>
<dbReference type="GO" id="GO:0016301">
    <property type="term" value="F:kinase activity"/>
    <property type="evidence" value="ECO:0007669"/>
    <property type="project" value="UniProtKB-KW"/>
</dbReference>
<sequence>MKSRRDKLKIPSLTLDLSPTCQSPTLLSPCSPCSPCSPLQTLHPWRSRGRNQALNIRDPSRPLPKPFKLHNAVTVRNKDGQITSEKGMKDFEMPYQTLRS</sequence>
<organism evidence="1 2">
    <name type="scientific">Crenichthys baileyi</name>
    <name type="common">White River springfish</name>
    <dbReference type="NCBI Taxonomy" id="28760"/>
    <lineage>
        <taxon>Eukaryota</taxon>
        <taxon>Metazoa</taxon>
        <taxon>Chordata</taxon>
        <taxon>Craniata</taxon>
        <taxon>Vertebrata</taxon>
        <taxon>Euteleostomi</taxon>
        <taxon>Actinopterygii</taxon>
        <taxon>Neopterygii</taxon>
        <taxon>Teleostei</taxon>
        <taxon>Neoteleostei</taxon>
        <taxon>Acanthomorphata</taxon>
        <taxon>Ovalentaria</taxon>
        <taxon>Atherinomorphae</taxon>
        <taxon>Cyprinodontiformes</taxon>
        <taxon>Goodeidae</taxon>
        <taxon>Crenichthys</taxon>
    </lineage>
</organism>
<dbReference type="Proteomes" id="UP001311232">
    <property type="component" value="Unassembled WGS sequence"/>
</dbReference>
<dbReference type="AlphaFoldDB" id="A0AAV9RAN3"/>
<evidence type="ECO:0000313" key="1">
    <source>
        <dbReference type="EMBL" id="KAK5606063.1"/>
    </source>
</evidence>
<protein>
    <submittedName>
        <fullName evidence="1">Microtubule-associated serine/threonine-protein kinase 3</fullName>
    </submittedName>
</protein>
<keyword evidence="1" id="KW-0418">Kinase</keyword>
<accession>A0AAV9RAN3</accession>
<dbReference type="EMBL" id="JAHHUM010002114">
    <property type="protein sequence ID" value="KAK5606063.1"/>
    <property type="molecule type" value="Genomic_DNA"/>
</dbReference>
<proteinExistence type="predicted"/>
<reference evidence="1 2" key="1">
    <citation type="submission" date="2021-06" db="EMBL/GenBank/DDBJ databases">
        <authorList>
            <person name="Palmer J.M."/>
        </authorList>
    </citation>
    <scope>NUCLEOTIDE SEQUENCE [LARGE SCALE GENOMIC DNA]</scope>
    <source>
        <strain evidence="1 2">MEX-2019</strain>
        <tissue evidence="1">Muscle</tissue>
    </source>
</reference>
<comment type="caution">
    <text evidence="1">The sequence shown here is derived from an EMBL/GenBank/DDBJ whole genome shotgun (WGS) entry which is preliminary data.</text>
</comment>
<evidence type="ECO:0000313" key="2">
    <source>
        <dbReference type="Proteomes" id="UP001311232"/>
    </source>
</evidence>